<dbReference type="NCBIfam" id="TIGR01892">
    <property type="entry name" value="AcOrn-deacetyl"/>
    <property type="match status" value="1"/>
</dbReference>
<dbReference type="Pfam" id="PF07687">
    <property type="entry name" value="M20_dimer"/>
    <property type="match status" value="1"/>
</dbReference>
<sequence length="384" mass="41727">MTMTSQEILAKLVSFDTVSAKSNLPLIKWIEEYLSGLGVSSSLLPDESGEKASLFATIGGEGTDGYVLSGHTDVVPVEGQDWTSNPFSLREDDGLLYGRGSCDMKGFVACCLAKVPEMLKAPLKKPFHLMFSYDEETGCTGVQPVLYKLAGEGFQAEACFVGEPTEMQVVVAHKSKGSYRAVFTGLSCHSSLAPQGVNAVHYAARFVTKLEEMARELAAGPRDDLFDLPFSTAHTGVIKGGTALNIVPEHCEVVFEFRVLPTESLQACMDEITRYAMEELLPEMRKVYPEANIEFLPHSEIPGLNTDVEADVTVLAKKLAGRNDHAKVAYGTEAGLVQTILKVPTVVCGPGSIEQAHKPDEFIKKTELDKCDGFLDRLIQHACV</sequence>
<evidence type="ECO:0000259" key="4">
    <source>
        <dbReference type="Pfam" id="PF07687"/>
    </source>
</evidence>
<organism evidence="5 6">
    <name type="scientific">Pseudovibrio japonicus</name>
    <dbReference type="NCBI Taxonomy" id="366534"/>
    <lineage>
        <taxon>Bacteria</taxon>
        <taxon>Pseudomonadati</taxon>
        <taxon>Pseudomonadota</taxon>
        <taxon>Alphaproteobacteria</taxon>
        <taxon>Hyphomicrobiales</taxon>
        <taxon>Stappiaceae</taxon>
        <taxon>Pseudovibrio</taxon>
    </lineage>
</organism>
<dbReference type="InterPro" id="IPR010169">
    <property type="entry name" value="AcOrn-deacetyl"/>
</dbReference>
<dbReference type="CDD" id="cd03894">
    <property type="entry name" value="M20_ArgE"/>
    <property type="match status" value="1"/>
</dbReference>
<proteinExistence type="predicted"/>
<dbReference type="InterPro" id="IPR002933">
    <property type="entry name" value="Peptidase_M20"/>
</dbReference>
<evidence type="ECO:0000256" key="2">
    <source>
        <dbReference type="ARBA" id="ARBA00022801"/>
    </source>
</evidence>
<feature type="domain" description="Peptidase M20 dimerisation" evidence="4">
    <location>
        <begin position="171"/>
        <end position="281"/>
    </location>
</feature>
<evidence type="ECO:0000313" key="6">
    <source>
        <dbReference type="Proteomes" id="UP000637980"/>
    </source>
</evidence>
<dbReference type="Proteomes" id="UP000637980">
    <property type="component" value="Unassembled WGS sequence"/>
</dbReference>
<gene>
    <name evidence="5" type="ORF">GCM10007094_03790</name>
</gene>
<comment type="caution">
    <text evidence="5">The sequence shown here is derived from an EMBL/GenBank/DDBJ whole genome shotgun (WGS) entry which is preliminary data.</text>
</comment>
<reference evidence="6" key="1">
    <citation type="journal article" date="2019" name="Int. J. Syst. Evol. Microbiol.">
        <title>The Global Catalogue of Microorganisms (GCM) 10K type strain sequencing project: providing services to taxonomists for standard genome sequencing and annotation.</title>
        <authorList>
            <consortium name="The Broad Institute Genomics Platform"/>
            <consortium name="The Broad Institute Genome Sequencing Center for Infectious Disease"/>
            <person name="Wu L."/>
            <person name="Ma J."/>
        </authorList>
    </citation>
    <scope>NUCLEOTIDE SEQUENCE [LARGE SCALE GENOMIC DNA]</scope>
    <source>
        <strain evidence="6">KCTC 12861</strain>
    </source>
</reference>
<dbReference type="InterPro" id="IPR050072">
    <property type="entry name" value="Peptidase_M20A"/>
</dbReference>
<keyword evidence="2" id="KW-0378">Hydrolase</keyword>
<dbReference type="Gene3D" id="3.40.630.10">
    <property type="entry name" value="Zn peptidases"/>
    <property type="match status" value="1"/>
</dbReference>
<dbReference type="Gene3D" id="3.30.70.360">
    <property type="match status" value="1"/>
</dbReference>
<protein>
    <submittedName>
        <fullName evidence="5">Acetylornithine deacetylase</fullName>
    </submittedName>
</protein>
<evidence type="ECO:0000256" key="3">
    <source>
        <dbReference type="ARBA" id="ARBA00023285"/>
    </source>
</evidence>
<dbReference type="InterPro" id="IPR011650">
    <property type="entry name" value="Peptidase_M20_dimer"/>
</dbReference>
<name>A0ABQ3E174_9HYPH</name>
<dbReference type="PANTHER" id="PTHR43808:SF31">
    <property type="entry name" value="N-ACETYL-L-CITRULLINE DEACETYLASE"/>
    <property type="match status" value="1"/>
</dbReference>
<dbReference type="EMBL" id="BMXE01000001">
    <property type="protein sequence ID" value="GHB19148.1"/>
    <property type="molecule type" value="Genomic_DNA"/>
</dbReference>
<evidence type="ECO:0000313" key="5">
    <source>
        <dbReference type="EMBL" id="GHB19148.1"/>
    </source>
</evidence>
<dbReference type="InterPro" id="IPR036264">
    <property type="entry name" value="Bact_exopeptidase_dim_dom"/>
</dbReference>
<evidence type="ECO:0000256" key="1">
    <source>
        <dbReference type="ARBA" id="ARBA00022723"/>
    </source>
</evidence>
<dbReference type="SUPFAM" id="SSF53187">
    <property type="entry name" value="Zn-dependent exopeptidases"/>
    <property type="match status" value="1"/>
</dbReference>
<accession>A0ABQ3E174</accession>
<dbReference type="PANTHER" id="PTHR43808">
    <property type="entry name" value="ACETYLORNITHINE DEACETYLASE"/>
    <property type="match status" value="1"/>
</dbReference>
<dbReference type="SUPFAM" id="SSF55031">
    <property type="entry name" value="Bacterial exopeptidase dimerisation domain"/>
    <property type="match status" value="1"/>
</dbReference>
<keyword evidence="1" id="KW-0479">Metal-binding</keyword>
<keyword evidence="3" id="KW-0170">Cobalt</keyword>
<dbReference type="RefSeq" id="WP_189434856.1">
    <property type="nucleotide sequence ID" value="NZ_BMXE01000001.1"/>
</dbReference>
<dbReference type="Pfam" id="PF01546">
    <property type="entry name" value="Peptidase_M20"/>
    <property type="match status" value="1"/>
</dbReference>
<dbReference type="NCBIfam" id="NF005710">
    <property type="entry name" value="PRK07522.1"/>
    <property type="match status" value="1"/>
</dbReference>
<keyword evidence="6" id="KW-1185">Reference proteome</keyword>